<dbReference type="PANTHER" id="PTHR16198">
    <property type="match status" value="1"/>
</dbReference>
<dbReference type="InParanoid" id="E0VUH0"/>
<proteinExistence type="predicted"/>
<dbReference type="RefSeq" id="XP_002429764.1">
    <property type="nucleotide sequence ID" value="XM_002429719.1"/>
</dbReference>
<dbReference type="KEGG" id="phu:Phum_PHUM450760"/>
<evidence type="ECO:0000313" key="6">
    <source>
        <dbReference type="EnsemblMetazoa" id="PHUM450760-PA"/>
    </source>
</evidence>
<evidence type="ECO:0000259" key="4">
    <source>
        <dbReference type="Pfam" id="PF13891"/>
    </source>
</evidence>
<reference evidence="5" key="2">
    <citation type="submission" date="2007-04" db="EMBL/GenBank/DDBJ databases">
        <title>The genome of the human body louse.</title>
        <authorList>
            <consortium name="The Human Body Louse Genome Consortium"/>
            <person name="Kirkness E."/>
            <person name="Walenz B."/>
            <person name="Hass B."/>
            <person name="Bruggner R."/>
            <person name="Strausberg R."/>
        </authorList>
    </citation>
    <scope>NUCLEOTIDE SEQUENCE</scope>
    <source>
        <strain evidence="5">USDA</strain>
    </source>
</reference>
<dbReference type="EnsemblMetazoa" id="PHUM450760-RA">
    <property type="protein sequence ID" value="PHUM450760-PA"/>
    <property type="gene ID" value="PHUM450760"/>
</dbReference>
<dbReference type="GO" id="GO:0005634">
    <property type="term" value="C:nucleus"/>
    <property type="evidence" value="ECO:0007669"/>
    <property type="project" value="UniProtKB-SubCell"/>
</dbReference>
<protein>
    <recommendedName>
        <fullName evidence="4">KANL2-like probable zinc-finger domain-containing protein</fullName>
    </recommendedName>
</protein>
<sequence>MSFNFLVNSFDGSVGCKVNNSEISNSTNIYNGKIRNAGNQNPGFKTLNNFKNNIKVNTFGTVNSNESLENDVEDKKFGFSEKLRVLLKNGESKSDKNKLPDPYAFSDIDVQHSQQLNTFEQYVAESVSPNMKSNNAKFAVPLFATNNIVATNLNQAAYKLQVSDQLNVNKISSVKNGKTTAQVHLSSNNKPLFNKFLSKAKLQSVKIPNINSTLKSNFNTTVKSASSFNSNQVSKQGNFKGEKKLDKKHKNFQKGKSLLNQIQKTAYLNRPVIQQIKKNNSKGSFFGMNKNFQKQLDVPPPTVNSKKKSLLEESLLGIKNGVDREVKNNSAVQPGSSTEFKCSKNNVKNFHETVNGTVLAPSRVKTDSLDQSKHESLERIWNIRNKLKGLKRDHHHFGLTVNDGDYDDNCNSECLLFQNYWFSLCGDYDSVSNSDRKRDLKLSQLKVELRHKIKQLQWRYKNDYRDKVVELLVESARKQPNLTAFLIRLENSKFNNPKKNSRVKPFNLLRPVLCAYTNSESGQQCEEEAMPCVKFCQQHITCSNDQLLFTSCSALRSDNTSCQAAVLNQSVDNPLCLQHKRLVNSTDIPKNLINSRPVSRPSQPRKRSRSSTGGSSRSGRSRKRKRSAPKDKKDNLSSNSVSAVHSVDPSSNFDFEKDFDNDGSFKQQNMSEKINPQVISRCEIDESQEVEVSEEVLAMAADLPLELATQATKLLEEHDFTNVLNHIPPDAFNDLFTEDKEEYEPTPQETEELERALEAVDKDVKSLEKLSQTQGILDTLLDEQTIAQTLAQLPEVTANIEVPHTLVPVFYQNGFSNINQLEQTLQDVNKSLTHTVLLNQGNETITNHFNNLTISNHADVLQS</sequence>
<comment type="subcellular location">
    <subcellularLocation>
        <location evidence="1">Nucleus</location>
    </subcellularLocation>
</comment>
<reference evidence="6" key="3">
    <citation type="submission" date="2020-05" db="UniProtKB">
        <authorList>
            <consortium name="EnsemblMetazoa"/>
        </authorList>
    </citation>
    <scope>IDENTIFICATION</scope>
    <source>
        <strain evidence="6">USDA</strain>
    </source>
</reference>
<evidence type="ECO:0000256" key="1">
    <source>
        <dbReference type="ARBA" id="ARBA00004123"/>
    </source>
</evidence>
<dbReference type="EMBL" id="AAZO01005495">
    <property type="status" value="NOT_ANNOTATED_CDS"/>
    <property type="molecule type" value="Genomic_DNA"/>
</dbReference>
<dbReference type="OrthoDB" id="10038011at2759"/>
<reference evidence="5" key="1">
    <citation type="submission" date="2007-04" db="EMBL/GenBank/DDBJ databases">
        <title>Annotation of Pediculus humanus corporis strain USDA.</title>
        <authorList>
            <person name="Kirkness E."/>
            <person name="Hannick L."/>
            <person name="Hass B."/>
            <person name="Bruggner R."/>
            <person name="Lawson D."/>
            <person name="Bidwell S."/>
            <person name="Joardar V."/>
            <person name="Caler E."/>
            <person name="Walenz B."/>
            <person name="Inman J."/>
            <person name="Schobel S."/>
            <person name="Galinsky K."/>
            <person name="Amedeo P."/>
            <person name="Strausberg R."/>
        </authorList>
    </citation>
    <scope>NUCLEOTIDE SEQUENCE</scope>
    <source>
        <strain evidence="5">USDA</strain>
    </source>
</reference>
<dbReference type="STRING" id="121224.E0VUH0"/>
<dbReference type="eggNOG" id="ENOG502QQC5">
    <property type="taxonomic scope" value="Eukaryota"/>
</dbReference>
<keyword evidence="7" id="KW-1185">Reference proteome</keyword>
<evidence type="ECO:0000256" key="3">
    <source>
        <dbReference type="SAM" id="MobiDB-lite"/>
    </source>
</evidence>
<feature type="domain" description="KANL2-like probable zinc-finger" evidence="4">
    <location>
        <begin position="522"/>
        <end position="580"/>
    </location>
</feature>
<feature type="region of interest" description="Disordered" evidence="3">
    <location>
        <begin position="587"/>
        <end position="656"/>
    </location>
</feature>
<evidence type="ECO:0000256" key="2">
    <source>
        <dbReference type="ARBA" id="ARBA00023242"/>
    </source>
</evidence>
<gene>
    <name evidence="6" type="primary">8230297</name>
    <name evidence="5" type="ORF">Phum_PHUM450760</name>
</gene>
<keyword evidence="2" id="KW-0539">Nucleus</keyword>
<dbReference type="HOGENOM" id="CLU_331845_0_0_1"/>
<dbReference type="PANTHER" id="PTHR16198:SF2">
    <property type="entry name" value="INO80 COMPLEX SUBUNIT D"/>
    <property type="match status" value="1"/>
</dbReference>
<evidence type="ECO:0000313" key="7">
    <source>
        <dbReference type="Proteomes" id="UP000009046"/>
    </source>
</evidence>
<dbReference type="Pfam" id="PF13891">
    <property type="entry name" value="zf-C3HC3H_KANSL2"/>
    <property type="match status" value="1"/>
</dbReference>
<dbReference type="GeneID" id="8230297"/>
<dbReference type="EMBL" id="AAZO01005494">
    <property type="status" value="NOT_ANNOTATED_CDS"/>
    <property type="molecule type" value="Genomic_DNA"/>
</dbReference>
<dbReference type="VEuPathDB" id="VectorBase:PHUM450760"/>
<dbReference type="EMBL" id="DS235786">
    <property type="protein sequence ID" value="EEB17026.1"/>
    <property type="molecule type" value="Genomic_DNA"/>
</dbReference>
<accession>E0VUH0</accession>
<name>E0VUH0_PEDHC</name>
<dbReference type="InterPro" id="IPR025927">
    <property type="entry name" value="Znf_KANL2-like"/>
</dbReference>
<dbReference type="AlphaFoldDB" id="E0VUH0"/>
<feature type="compositionally biased region" description="Polar residues" evidence="3">
    <location>
        <begin position="636"/>
        <end position="653"/>
    </location>
</feature>
<dbReference type="CTD" id="8230297"/>
<organism>
    <name type="scientific">Pediculus humanus subsp. corporis</name>
    <name type="common">Body louse</name>
    <dbReference type="NCBI Taxonomy" id="121224"/>
    <lineage>
        <taxon>Eukaryota</taxon>
        <taxon>Metazoa</taxon>
        <taxon>Ecdysozoa</taxon>
        <taxon>Arthropoda</taxon>
        <taxon>Hexapoda</taxon>
        <taxon>Insecta</taxon>
        <taxon>Pterygota</taxon>
        <taxon>Neoptera</taxon>
        <taxon>Paraneoptera</taxon>
        <taxon>Psocodea</taxon>
        <taxon>Troctomorpha</taxon>
        <taxon>Phthiraptera</taxon>
        <taxon>Anoplura</taxon>
        <taxon>Pediculidae</taxon>
        <taxon>Pediculus</taxon>
    </lineage>
</organism>
<dbReference type="Proteomes" id="UP000009046">
    <property type="component" value="Unassembled WGS sequence"/>
</dbReference>
<evidence type="ECO:0000313" key="5">
    <source>
        <dbReference type="EMBL" id="EEB17026.1"/>
    </source>
</evidence>